<accession>A0A2V1B1H2</accession>
<dbReference type="GeneID" id="37009253"/>
<dbReference type="GO" id="GO:0006614">
    <property type="term" value="P:SRP-dependent cotranslational protein targeting to membrane"/>
    <property type="evidence" value="ECO:0007669"/>
    <property type="project" value="InterPro"/>
</dbReference>
<evidence type="ECO:0000313" key="12">
    <source>
        <dbReference type="EMBL" id="PVH23633.1"/>
    </source>
</evidence>
<comment type="subcellular location">
    <subcellularLocation>
        <location evidence="1 10">Cytoplasm</location>
    </subcellularLocation>
    <subcellularLocation>
        <location evidence="2">Nucleus</location>
        <location evidence="2">Nucleolus</location>
    </subcellularLocation>
</comment>
<proteinExistence type="inferred from homology"/>
<dbReference type="InterPro" id="IPR038253">
    <property type="entry name" value="SRP68_N_sf"/>
</dbReference>
<dbReference type="Pfam" id="PF16969">
    <property type="entry name" value="SRP68"/>
    <property type="match status" value="1"/>
</dbReference>
<dbReference type="CDD" id="cd15481">
    <property type="entry name" value="SRP68-RBD"/>
    <property type="match status" value="1"/>
</dbReference>
<dbReference type="GO" id="GO:0030942">
    <property type="term" value="F:endoplasmic reticulum signal peptide binding"/>
    <property type="evidence" value="ECO:0007669"/>
    <property type="project" value="InterPro"/>
</dbReference>
<dbReference type="GO" id="GO:0005730">
    <property type="term" value="C:nucleolus"/>
    <property type="evidence" value="ECO:0007669"/>
    <property type="project" value="UniProtKB-SubCell"/>
</dbReference>
<dbReference type="InterPro" id="IPR026258">
    <property type="entry name" value="SRP68"/>
</dbReference>
<evidence type="ECO:0000256" key="1">
    <source>
        <dbReference type="ARBA" id="ARBA00004496"/>
    </source>
</evidence>
<keyword evidence="5 10" id="KW-0694">RNA-binding</keyword>
<dbReference type="Proteomes" id="UP000244309">
    <property type="component" value="Unassembled WGS sequence"/>
</dbReference>
<dbReference type="PIRSF" id="PIRSF038995">
    <property type="entry name" value="SRP68"/>
    <property type="match status" value="1"/>
</dbReference>
<feature type="coiled-coil region" evidence="11">
    <location>
        <begin position="22"/>
        <end position="49"/>
    </location>
</feature>
<reference evidence="12 13" key="1">
    <citation type="submission" date="2017-12" db="EMBL/GenBank/DDBJ databases">
        <title>Genome Sequence of a Multidrug-Resistant Candida haemulonii Isolate from a Patient with Chronic Leg Ulcers in Israel.</title>
        <authorList>
            <person name="Chow N.A."/>
            <person name="Gade L."/>
            <person name="Batra D."/>
            <person name="Rowe L.A."/>
            <person name="Ben-Ami R."/>
            <person name="Loparev V.N."/>
            <person name="Litvintseva A.P."/>
        </authorList>
    </citation>
    <scope>NUCLEOTIDE SEQUENCE [LARGE SCALE GENOMIC DNA]</scope>
    <source>
        <strain evidence="12 13">B11899</strain>
    </source>
</reference>
<evidence type="ECO:0000256" key="2">
    <source>
        <dbReference type="ARBA" id="ARBA00004604"/>
    </source>
</evidence>
<dbReference type="AlphaFoldDB" id="A0A2V1B1H2"/>
<keyword evidence="4 10" id="KW-0963">Cytoplasm</keyword>
<sequence length="568" mass="64515">MSIQTPLATTYGARLSAYLTTYEDLKKHRKRLNKALVKLRHNLDIVTKDTKKYSEKEQTKGISSAQYDEDERNGLLLLLIAERDSLYASEIKSLLEISGSRLSSYKKLMVSRLKRTVQTSKKLLEVTQNEKNSAVRTELYIYAALAQGLYSVNKKRWSEALQAFSIARCGLELIASQSSEDAEGENFNRTLSEELLDTLVDPSLNLAVSQNDQHESSADIITVARKHCHDSTLPYLQPAVELIASQDPQFVQEPEEEELSRKVTWREHEANVYNDELATKIARLNRVDWKEFAEANDYDSLLQKWTALVDLHESDISKNKDEDDLDKVQDGAIVLTYLKYNVHFTKLKRDLLLIEQLESQKFASVAKKLQAHRDILRLFDSIVSTVEQLKDLPGVYNDEEMYESLENMERFFVSKRAIVVADSYALANKLPEALKVYNHLSNTFEATSDFYKIESFPYEVTSNDQVKELASTIQTNLSKIHVMAQFHSEQNSQSNLVVDNVFKFPSSDGLARITNAGDRGAIKPVLSKAVLFDVAFNYISYSSRADETSGGEPTEDKKKSGFFGIFGR</sequence>
<dbReference type="GO" id="GO:0005786">
    <property type="term" value="C:signal recognition particle, endoplasmic reticulum targeting"/>
    <property type="evidence" value="ECO:0007669"/>
    <property type="project" value="UniProtKB-KW"/>
</dbReference>
<dbReference type="EMBL" id="PKFO01000011">
    <property type="protein sequence ID" value="PVH23633.1"/>
    <property type="molecule type" value="Genomic_DNA"/>
</dbReference>
<evidence type="ECO:0000256" key="10">
    <source>
        <dbReference type="PIRNR" id="PIRNR038995"/>
    </source>
</evidence>
<dbReference type="Gene3D" id="1.10.3450.40">
    <property type="entry name" value="Signal recognition particle, SRP68 subunit, RNA-binding domain"/>
    <property type="match status" value="1"/>
</dbReference>
<dbReference type="STRING" id="45357.A0A2V1B1H2"/>
<evidence type="ECO:0000256" key="9">
    <source>
        <dbReference type="ARBA" id="ARBA00029498"/>
    </source>
</evidence>
<organism evidence="12 13">
    <name type="scientific">Candidozyma haemuli</name>
    <dbReference type="NCBI Taxonomy" id="45357"/>
    <lineage>
        <taxon>Eukaryota</taxon>
        <taxon>Fungi</taxon>
        <taxon>Dikarya</taxon>
        <taxon>Ascomycota</taxon>
        <taxon>Saccharomycotina</taxon>
        <taxon>Pichiomycetes</taxon>
        <taxon>Metschnikowiaceae</taxon>
        <taxon>Candidozyma</taxon>
    </lineage>
</organism>
<dbReference type="OrthoDB" id="10255118at2759"/>
<dbReference type="VEuPathDB" id="FungiDB:CXQ85_003923"/>
<evidence type="ECO:0000256" key="3">
    <source>
        <dbReference type="ARBA" id="ARBA00009352"/>
    </source>
</evidence>
<evidence type="ECO:0000256" key="8">
    <source>
        <dbReference type="ARBA" id="ARBA00023274"/>
    </source>
</evidence>
<dbReference type="InterPro" id="IPR034652">
    <property type="entry name" value="SRP68-RBD"/>
</dbReference>
<evidence type="ECO:0000313" key="13">
    <source>
        <dbReference type="Proteomes" id="UP000244309"/>
    </source>
</evidence>
<dbReference type="GO" id="GO:0008312">
    <property type="term" value="F:7S RNA binding"/>
    <property type="evidence" value="ECO:0007669"/>
    <property type="project" value="InterPro"/>
</dbReference>
<dbReference type="RefSeq" id="XP_025344573.1">
    <property type="nucleotide sequence ID" value="XM_025487557.1"/>
</dbReference>
<evidence type="ECO:0000256" key="6">
    <source>
        <dbReference type="ARBA" id="ARBA00023135"/>
    </source>
</evidence>
<comment type="function">
    <text evidence="10">Component of the signal recognition particle (SRP) complex, a ribonucleoprotein complex that mediates the cotranslational targeting of secretory and membrane proteins to the endoplasmic reticulum (ER). The SRP complex interacts with the signal sequence in nascent secretory and membrane proteins and directs them to the membrane of the ER.</text>
</comment>
<dbReference type="GO" id="GO:0005047">
    <property type="term" value="F:signal recognition particle binding"/>
    <property type="evidence" value="ECO:0007669"/>
    <property type="project" value="InterPro"/>
</dbReference>
<dbReference type="PANTHER" id="PTHR12860">
    <property type="entry name" value="SIGNAL RECOGNITION PARTICLE 68 KDA PROTEIN"/>
    <property type="match status" value="1"/>
</dbReference>
<keyword evidence="11" id="KW-0175">Coiled coil</keyword>
<keyword evidence="7" id="KW-0539">Nucleus</keyword>
<evidence type="ECO:0000256" key="7">
    <source>
        <dbReference type="ARBA" id="ARBA00023242"/>
    </source>
</evidence>
<keyword evidence="6 10" id="KW-0733">Signal recognition particle</keyword>
<name>A0A2V1B1H2_9ASCO</name>
<gene>
    <name evidence="12" type="ORF">CXQ85_003923</name>
</gene>
<comment type="similarity">
    <text evidence="3 10">Belongs to the SRP68 family.</text>
</comment>
<evidence type="ECO:0000256" key="4">
    <source>
        <dbReference type="ARBA" id="ARBA00022490"/>
    </source>
</evidence>
<dbReference type="PANTHER" id="PTHR12860:SF0">
    <property type="entry name" value="SIGNAL RECOGNITION PARTICLE SUBUNIT SRP68"/>
    <property type="match status" value="1"/>
</dbReference>
<protein>
    <recommendedName>
        <fullName evidence="9 10">Signal recognition particle subunit SRP68</fullName>
        <shortName evidence="10">SRP68</shortName>
    </recommendedName>
</protein>
<keyword evidence="8 10" id="KW-0687">Ribonucleoprotein</keyword>
<comment type="caution">
    <text evidence="12">The sequence shown here is derived from an EMBL/GenBank/DDBJ whole genome shotgun (WGS) entry which is preliminary data.</text>
</comment>
<keyword evidence="13" id="KW-1185">Reference proteome</keyword>
<evidence type="ECO:0000256" key="5">
    <source>
        <dbReference type="ARBA" id="ARBA00022884"/>
    </source>
</evidence>
<evidence type="ECO:0000256" key="11">
    <source>
        <dbReference type="SAM" id="Coils"/>
    </source>
</evidence>